<accession>A0A5P2BFL9</accession>
<dbReference type="InterPro" id="IPR016169">
    <property type="entry name" value="FAD-bd_PCMH_sub2"/>
</dbReference>
<dbReference type="Pfam" id="PF01565">
    <property type="entry name" value="FAD_binding_4"/>
    <property type="match status" value="1"/>
</dbReference>
<dbReference type="InterPro" id="IPR006093">
    <property type="entry name" value="Oxy_OxRdtase_FAD_BS"/>
</dbReference>
<dbReference type="InterPro" id="IPR050416">
    <property type="entry name" value="FAD-linked_Oxidoreductase"/>
</dbReference>
<dbReference type="InterPro" id="IPR016166">
    <property type="entry name" value="FAD-bd_PCMH"/>
</dbReference>
<dbReference type="InterPro" id="IPR016167">
    <property type="entry name" value="FAD-bd_PCMH_sub1"/>
</dbReference>
<dbReference type="SUPFAM" id="SSF56176">
    <property type="entry name" value="FAD-binding/transporter-associated domain-like"/>
    <property type="match status" value="1"/>
</dbReference>
<evidence type="ECO:0000313" key="7">
    <source>
        <dbReference type="EMBL" id="QES27149.1"/>
    </source>
</evidence>
<comment type="similarity">
    <text evidence="2">Belongs to the oxygen-dependent FAD-linked oxidoreductase family.</text>
</comment>
<dbReference type="GO" id="GO:0016491">
    <property type="term" value="F:oxidoreductase activity"/>
    <property type="evidence" value="ECO:0007669"/>
    <property type="project" value="UniProtKB-KW"/>
</dbReference>
<dbReference type="AlphaFoldDB" id="A0A5P2BFL9"/>
<protein>
    <submittedName>
        <fullName evidence="7">FAD-linked oxidoreductase</fullName>
    </submittedName>
</protein>
<reference evidence="7 8" key="1">
    <citation type="submission" date="2018-05" db="EMBL/GenBank/DDBJ databases">
        <title>Streptomyces venezuelae.</title>
        <authorList>
            <person name="Kim W."/>
            <person name="Lee N."/>
            <person name="Cho B.-K."/>
        </authorList>
    </citation>
    <scope>NUCLEOTIDE SEQUENCE [LARGE SCALE GENOMIC DNA]</scope>
    <source>
        <strain evidence="7 8">ATCC 14583</strain>
    </source>
</reference>
<dbReference type="PROSITE" id="PS00862">
    <property type="entry name" value="OX2_COVAL_FAD"/>
    <property type="match status" value="1"/>
</dbReference>
<proteinExistence type="inferred from homology"/>
<dbReference type="PANTHER" id="PTHR42973">
    <property type="entry name" value="BINDING OXIDOREDUCTASE, PUTATIVE (AFU_ORTHOLOGUE AFUA_1G17690)-RELATED"/>
    <property type="match status" value="1"/>
</dbReference>
<dbReference type="Pfam" id="PF08031">
    <property type="entry name" value="BBE"/>
    <property type="match status" value="1"/>
</dbReference>
<dbReference type="InterPro" id="IPR012951">
    <property type="entry name" value="BBE"/>
</dbReference>
<dbReference type="PROSITE" id="PS51387">
    <property type="entry name" value="FAD_PCMH"/>
    <property type="match status" value="1"/>
</dbReference>
<dbReference type="GO" id="GO:0071949">
    <property type="term" value="F:FAD binding"/>
    <property type="evidence" value="ECO:0007669"/>
    <property type="project" value="InterPro"/>
</dbReference>
<gene>
    <name evidence="7" type="ORF">DEJ47_12380</name>
</gene>
<evidence type="ECO:0000259" key="6">
    <source>
        <dbReference type="PROSITE" id="PS51387"/>
    </source>
</evidence>
<evidence type="ECO:0000256" key="4">
    <source>
        <dbReference type="ARBA" id="ARBA00022827"/>
    </source>
</evidence>
<keyword evidence="5" id="KW-0560">Oxidoreductase</keyword>
<dbReference type="Gene3D" id="3.30.43.10">
    <property type="entry name" value="Uridine Diphospho-n-acetylenolpyruvylglucosamine Reductase, domain 2"/>
    <property type="match status" value="1"/>
</dbReference>
<dbReference type="InterPro" id="IPR036318">
    <property type="entry name" value="FAD-bd_PCMH-like_sf"/>
</dbReference>
<dbReference type="Gene3D" id="3.30.465.10">
    <property type="match status" value="1"/>
</dbReference>
<organism evidence="7 8">
    <name type="scientific">Streptomyces venezuelae</name>
    <dbReference type="NCBI Taxonomy" id="54571"/>
    <lineage>
        <taxon>Bacteria</taxon>
        <taxon>Bacillati</taxon>
        <taxon>Actinomycetota</taxon>
        <taxon>Actinomycetes</taxon>
        <taxon>Kitasatosporales</taxon>
        <taxon>Streptomycetaceae</taxon>
        <taxon>Streptomyces</taxon>
    </lineage>
</organism>
<evidence type="ECO:0000256" key="2">
    <source>
        <dbReference type="ARBA" id="ARBA00005466"/>
    </source>
</evidence>
<comment type="cofactor">
    <cofactor evidence="1">
        <name>FAD</name>
        <dbReference type="ChEBI" id="CHEBI:57692"/>
    </cofactor>
</comment>
<dbReference type="InterPro" id="IPR006094">
    <property type="entry name" value="Oxid_FAD_bind_N"/>
</dbReference>
<dbReference type="Gene3D" id="3.40.462.20">
    <property type="match status" value="1"/>
</dbReference>
<keyword evidence="3" id="KW-0285">Flavoprotein</keyword>
<feature type="domain" description="FAD-binding PCMH-type" evidence="6">
    <location>
        <begin position="40"/>
        <end position="208"/>
    </location>
</feature>
<keyword evidence="8" id="KW-1185">Reference proteome</keyword>
<dbReference type="OrthoDB" id="9775082at2"/>
<evidence type="ECO:0000256" key="5">
    <source>
        <dbReference type="ARBA" id="ARBA00023002"/>
    </source>
</evidence>
<evidence type="ECO:0000256" key="3">
    <source>
        <dbReference type="ARBA" id="ARBA00022630"/>
    </source>
</evidence>
<dbReference type="Proteomes" id="UP000323046">
    <property type="component" value="Chromosome"/>
</dbReference>
<evidence type="ECO:0000256" key="1">
    <source>
        <dbReference type="ARBA" id="ARBA00001974"/>
    </source>
</evidence>
<dbReference type="PANTHER" id="PTHR42973:SF39">
    <property type="entry name" value="FAD-BINDING PCMH-TYPE DOMAIN-CONTAINING PROTEIN"/>
    <property type="match status" value="1"/>
</dbReference>
<sequence>MLSVSDETTEAPVDHTAQRIVFRPDDAGYEAEIAGMQTGFAMRPDLVVGAESADDVVAAVAYAAGAGLPVGVQATGHGVPGPSEGGVLISTRRMDSVRIDPGARTAAIGAGARWGQVVEAAVEHGLAPLNGTAPSVGAVGYTLGGGLGILGREFGYAADHVRSVDVVTGDGVLRHVTRDSDPELFWGLLGGGAQLGVVTELEIGLVPVARLYGGALTFDGRAVDPAAVLRGYEEWTRTLPDTVTSSLAALVYPELPHLPPQLRGSYLVLIRVAFTGSEAEGERLVAPLREIGPTVSDTLREMPYAESPSIHGDPDFPHAFYGDNAVLSTLDVDAAGDILALTGPSATAMHILQLNHLGGALARPAENAVPYREAGWLLRLLSPLDGADVEEHRKVHAEAFGLVAPQTLGRSLNFVFGGSDRPQGLYDPETRKRLAGLKATYDPANLFRHNHSVE</sequence>
<keyword evidence="4" id="KW-0274">FAD</keyword>
<evidence type="ECO:0000313" key="8">
    <source>
        <dbReference type="Proteomes" id="UP000323046"/>
    </source>
</evidence>
<name>A0A5P2BFL9_STRVZ</name>
<dbReference type="EMBL" id="CP029193">
    <property type="protein sequence ID" value="QES27149.1"/>
    <property type="molecule type" value="Genomic_DNA"/>
</dbReference>